<feature type="compositionally biased region" description="Polar residues" evidence="2">
    <location>
        <begin position="96"/>
        <end position="113"/>
    </location>
</feature>
<evidence type="ECO:0000313" key="7">
    <source>
        <dbReference type="Proteomes" id="UP001174694"/>
    </source>
</evidence>
<organism evidence="6 7">
    <name type="scientific">Pleurostoma richardsiae</name>
    <dbReference type="NCBI Taxonomy" id="41990"/>
    <lineage>
        <taxon>Eukaryota</taxon>
        <taxon>Fungi</taxon>
        <taxon>Dikarya</taxon>
        <taxon>Ascomycota</taxon>
        <taxon>Pezizomycotina</taxon>
        <taxon>Sordariomycetes</taxon>
        <taxon>Sordariomycetidae</taxon>
        <taxon>Calosphaeriales</taxon>
        <taxon>Pleurostomataceae</taxon>
        <taxon>Pleurostoma</taxon>
    </lineage>
</organism>
<evidence type="ECO:0000313" key="6">
    <source>
        <dbReference type="EMBL" id="KAJ9137549.1"/>
    </source>
</evidence>
<gene>
    <name evidence="6" type="ORF">NKR23_g9095</name>
</gene>
<accession>A0AA38R6L8</accession>
<protein>
    <submittedName>
        <fullName evidence="6">DNA repair protein Rad26</fullName>
    </submittedName>
</protein>
<feature type="compositionally biased region" description="Pro residues" evidence="2">
    <location>
        <begin position="129"/>
        <end position="169"/>
    </location>
</feature>
<evidence type="ECO:0000256" key="1">
    <source>
        <dbReference type="SAM" id="Coils"/>
    </source>
</evidence>
<dbReference type="AlphaFoldDB" id="A0AA38R6L8"/>
<reference evidence="6" key="1">
    <citation type="submission" date="2022-07" db="EMBL/GenBank/DDBJ databases">
        <title>Fungi with potential for degradation of polypropylene.</title>
        <authorList>
            <person name="Gostincar C."/>
        </authorList>
    </citation>
    <scope>NUCLEOTIDE SEQUENCE</scope>
    <source>
        <strain evidence="6">EXF-13308</strain>
    </source>
</reference>
<dbReference type="Pfam" id="PF21046">
    <property type="entry name" value="Rad26-like_C"/>
    <property type="match status" value="1"/>
</dbReference>
<name>A0AA38R6L8_9PEZI</name>
<feature type="compositionally biased region" description="Polar residues" evidence="2">
    <location>
        <begin position="178"/>
        <end position="193"/>
    </location>
</feature>
<feature type="domain" description="Rad26-like C-terminal" evidence="4">
    <location>
        <begin position="833"/>
        <end position="897"/>
    </location>
</feature>
<dbReference type="Pfam" id="PF12331">
    <property type="entry name" value="Rad26-like_helical_rpts"/>
    <property type="match status" value="1"/>
</dbReference>
<feature type="domain" description="Rad26-like N-terminal" evidence="5">
    <location>
        <begin position="403"/>
        <end position="452"/>
    </location>
</feature>
<feature type="region of interest" description="Disordered" evidence="2">
    <location>
        <begin position="322"/>
        <end position="355"/>
    </location>
</feature>
<keyword evidence="1" id="KW-0175">Coiled coil</keyword>
<dbReference type="Pfam" id="PF21048">
    <property type="entry name" value="Rad26-like_N"/>
    <property type="match status" value="1"/>
</dbReference>
<feature type="domain" description="Rad26-like helical repeats" evidence="3">
    <location>
        <begin position="509"/>
        <end position="741"/>
    </location>
</feature>
<evidence type="ECO:0000259" key="3">
    <source>
        <dbReference type="Pfam" id="PF12331"/>
    </source>
</evidence>
<feature type="region of interest" description="Disordered" evidence="2">
    <location>
        <begin position="745"/>
        <end position="802"/>
    </location>
</feature>
<proteinExistence type="predicted"/>
<dbReference type="InterPro" id="IPR048380">
    <property type="entry name" value="Rad26-like_N"/>
</dbReference>
<feature type="compositionally biased region" description="Polar residues" evidence="2">
    <location>
        <begin position="764"/>
        <end position="786"/>
    </location>
</feature>
<evidence type="ECO:0000259" key="5">
    <source>
        <dbReference type="Pfam" id="PF21048"/>
    </source>
</evidence>
<feature type="compositionally biased region" description="Acidic residues" evidence="2">
    <location>
        <begin position="55"/>
        <end position="65"/>
    </location>
</feature>
<evidence type="ECO:0000259" key="4">
    <source>
        <dbReference type="Pfam" id="PF21046"/>
    </source>
</evidence>
<dbReference type="EMBL" id="JANBVO010000034">
    <property type="protein sequence ID" value="KAJ9137549.1"/>
    <property type="molecule type" value="Genomic_DNA"/>
</dbReference>
<feature type="compositionally biased region" description="Low complexity" evidence="2">
    <location>
        <begin position="31"/>
        <end position="47"/>
    </location>
</feature>
<dbReference type="InterPro" id="IPR048379">
    <property type="entry name" value="Rad26-like_C"/>
</dbReference>
<dbReference type="InterPro" id="IPR022093">
    <property type="entry name" value="Rad26-like_helical"/>
</dbReference>
<feature type="coiled-coil region" evidence="1">
    <location>
        <begin position="198"/>
        <end position="286"/>
    </location>
</feature>
<dbReference type="Proteomes" id="UP001174694">
    <property type="component" value="Unassembled WGS sequence"/>
</dbReference>
<feature type="region of interest" description="Disordered" evidence="2">
    <location>
        <begin position="31"/>
        <end position="193"/>
    </location>
</feature>
<keyword evidence="7" id="KW-1185">Reference proteome</keyword>
<evidence type="ECO:0000256" key="2">
    <source>
        <dbReference type="SAM" id="MobiDB-lite"/>
    </source>
</evidence>
<comment type="caution">
    <text evidence="6">The sequence shown here is derived from an EMBL/GenBank/DDBJ whole genome shotgun (WGS) entry which is preliminary data.</text>
</comment>
<sequence>MDDFSDDGFDDLNDIVLQELENNAIQFTQAQKFAQSQAAPQPPAQRANYDYSYGFEDDDLDDTVVIDELAQLPVRHPADKQPTPTPPSRPVPATTISGQQRWNQPGQLNTSFSAHPRYTTPPITAQPQPNRPPAYPSQRPPPRPIPAPSRHVQPPPGGSQYMRPPPPPLTHRAGFEPSQVSPVQSRPGTVPQNQNDLVAALQARLHALEAELTSTKGEVAIVRSKYDKSVTTHEAEVARLKKQNAESLSKQERLVEQALAAERSAATELQFTKQDLKAELEKAKKGRKDGAGAVVTTPKKARSAANWGNVADGFDDVEILPSPSKGQGGRSKSAAAGAVAPPMAERTPTKGKRKRPMIDSPVMALEVHEEEDAIMADSAHEEQRSGLAEVAELRQSPSLPFDFLKLVLDHSGFHGQPLTFDLLARYAFPSDSAQSIASLVFQKLPFLGNPEDPMRLLVDFCNLLLDLWSQCLKEKYHAPIYDLISLVSFILQLNTVAIAPHIISTLVPVAQTTVFLVAIPRFQSPNPDGDLSSNDPDGTLQRLCQEIDTEGALQLMYLTALGCMTPSTEDMSQPELDSPQTTFWKLTQPDFVLGLLSPKQAPDDFLGMLSLVCTSSLPGSIGPITSDADKSPAVVAQVIIDRVSLFMKEPPKWAVGSPTDQKVAALSNGFNYRQCVVRLATMRALMAFAQSPFGAQQLALSDVALPRLVAVLCGAIDALYDMDIPKDLFSVDAVNSSVDLVDSAVLGGGKEPEETAAEGGLTEDPNQTQEDPSNDSNTDVPATSTERVLPRSPALRPAVSEQPDPTPLIHIIITSATLLLHALVTDPSTSSLANMPHRLASSHGGSQRYLLTLARLNFAEEDLVLEAGIDADTVERAHELLELAVTPDEGDGVGEVFGF</sequence>